<gene>
    <name evidence="1" type="ORF">I8Y23_004521</name>
</gene>
<protein>
    <submittedName>
        <fullName evidence="1">Uncharacterized protein</fullName>
    </submittedName>
</protein>
<reference evidence="1" key="1">
    <citation type="journal article" date="2018" name="Genome Biol.">
        <title>SKESA: strategic k-mer extension for scrupulous assemblies.</title>
        <authorList>
            <person name="Souvorov A."/>
            <person name="Agarwala R."/>
            <person name="Lipman D.J."/>
        </authorList>
    </citation>
    <scope>NUCLEOTIDE SEQUENCE</scope>
    <source>
        <strain evidence="1">MISC063</strain>
    </source>
</reference>
<comment type="caution">
    <text evidence="1">The sequence shown here is derived from an EMBL/GenBank/DDBJ whole genome shotgun (WGS) entry which is preliminary data.</text>
</comment>
<name>A0AAN5RAX8_RAOPL</name>
<sequence length="248" mass="28564">MNFKETYDFLIKSFDDVRGTIPNWVENTPWESAWPMLDYENPDIKVFLEQLNDEFTSADPFFRVELSFTSLDPELNRKNGDGWPSAFGSFYGQLESALRERQKGIFLRNVNDCESLKALFKAVSHIEAARGMCMTLSQTIKMGLSDWYRTQGAIQGGIAKAALNIPVKEQAIKLLYENAPTKGGWRNRSIAVKAIVDELWQFIEDQNHLGERIDLSHDNLVTTLKQWAYKDELLREAFNNTVRTKKKK</sequence>
<dbReference type="AlphaFoldDB" id="A0AAN5RAX8"/>
<reference evidence="1" key="2">
    <citation type="submission" date="2020-11" db="EMBL/GenBank/DDBJ databases">
        <authorList>
            <consortium name="NCBI Pathogen Detection Project"/>
        </authorList>
    </citation>
    <scope>NUCLEOTIDE SEQUENCE</scope>
    <source>
        <strain evidence="1">MISC063</strain>
    </source>
</reference>
<dbReference type="Proteomes" id="UP000864422">
    <property type="component" value="Unassembled WGS sequence"/>
</dbReference>
<organism evidence="1 2">
    <name type="scientific">Raoultella planticola</name>
    <name type="common">Klebsiella planticola</name>
    <dbReference type="NCBI Taxonomy" id="575"/>
    <lineage>
        <taxon>Bacteria</taxon>
        <taxon>Pseudomonadati</taxon>
        <taxon>Pseudomonadota</taxon>
        <taxon>Gammaproteobacteria</taxon>
        <taxon>Enterobacterales</taxon>
        <taxon>Enterobacteriaceae</taxon>
        <taxon>Klebsiella/Raoultella group</taxon>
        <taxon>Raoultella</taxon>
    </lineage>
</organism>
<evidence type="ECO:0000313" key="1">
    <source>
        <dbReference type="EMBL" id="HAT1608154.1"/>
    </source>
</evidence>
<proteinExistence type="predicted"/>
<accession>A0AAN5RAX8</accession>
<dbReference type="EMBL" id="DACSEA010000026">
    <property type="protein sequence ID" value="HAT1608154.1"/>
    <property type="molecule type" value="Genomic_DNA"/>
</dbReference>
<evidence type="ECO:0000313" key="2">
    <source>
        <dbReference type="Proteomes" id="UP000864422"/>
    </source>
</evidence>